<dbReference type="Gene3D" id="1.10.238.160">
    <property type="match status" value="1"/>
</dbReference>
<proteinExistence type="predicted"/>
<gene>
    <name evidence="1" type="ORF">ACFSNC_21100</name>
</gene>
<organism evidence="1 2">
    <name type="scientific">Ancylobacter oerskovii</name>
    <dbReference type="NCBI Taxonomy" id="459519"/>
    <lineage>
        <taxon>Bacteria</taxon>
        <taxon>Pseudomonadati</taxon>
        <taxon>Pseudomonadota</taxon>
        <taxon>Alphaproteobacteria</taxon>
        <taxon>Hyphomicrobiales</taxon>
        <taxon>Xanthobacteraceae</taxon>
        <taxon>Ancylobacter</taxon>
    </lineage>
</organism>
<evidence type="ECO:0000313" key="2">
    <source>
        <dbReference type="Proteomes" id="UP001597299"/>
    </source>
</evidence>
<dbReference type="InterPro" id="IPR010260">
    <property type="entry name" value="AlpA"/>
</dbReference>
<protein>
    <submittedName>
        <fullName evidence="1">Helix-turn-helix transcriptional regulator</fullName>
    </submittedName>
</protein>
<dbReference type="RefSeq" id="WP_213356125.1">
    <property type="nucleotide sequence ID" value="NZ_JAHBGB010000044.1"/>
</dbReference>
<comment type="caution">
    <text evidence="1">The sequence shown here is derived from an EMBL/GenBank/DDBJ whole genome shotgun (WGS) entry which is preliminary data.</text>
</comment>
<evidence type="ECO:0000313" key="1">
    <source>
        <dbReference type="EMBL" id="MFD2142913.1"/>
    </source>
</evidence>
<dbReference type="Pfam" id="PF05930">
    <property type="entry name" value="Phage_AlpA"/>
    <property type="match status" value="1"/>
</dbReference>
<keyword evidence="2" id="KW-1185">Reference proteome</keyword>
<dbReference type="EMBL" id="JBHUHD010000001">
    <property type="protein sequence ID" value="MFD2142913.1"/>
    <property type="molecule type" value="Genomic_DNA"/>
</dbReference>
<reference evidence="2" key="1">
    <citation type="journal article" date="2019" name="Int. J. Syst. Evol. Microbiol.">
        <title>The Global Catalogue of Microorganisms (GCM) 10K type strain sequencing project: providing services to taxonomists for standard genome sequencing and annotation.</title>
        <authorList>
            <consortium name="The Broad Institute Genomics Platform"/>
            <consortium name="The Broad Institute Genome Sequencing Center for Infectious Disease"/>
            <person name="Wu L."/>
            <person name="Ma J."/>
        </authorList>
    </citation>
    <scope>NUCLEOTIDE SEQUENCE [LARGE SCALE GENOMIC DNA]</scope>
    <source>
        <strain evidence="2">CCM 7435</strain>
    </source>
</reference>
<dbReference type="Proteomes" id="UP001597299">
    <property type="component" value="Unassembled WGS sequence"/>
</dbReference>
<name>A0ABW4Z3F0_9HYPH</name>
<sequence length="70" mass="7856">MPDNDNFPLISLNDTCRMTSMSRTMINKYRTSGRFPAAVPLGEKRVAFVRAEVLAWIDARIAARDQRAAA</sequence>
<accession>A0ABW4Z3F0</accession>